<name>A0A239M4G2_9ACTN</name>
<evidence type="ECO:0000313" key="2">
    <source>
        <dbReference type="Proteomes" id="UP000198318"/>
    </source>
</evidence>
<reference evidence="1 2" key="1">
    <citation type="submission" date="2017-06" db="EMBL/GenBank/DDBJ databases">
        <authorList>
            <person name="Kim H.J."/>
            <person name="Triplett B.A."/>
        </authorList>
    </citation>
    <scope>NUCLEOTIDE SEQUENCE [LARGE SCALE GENOMIC DNA]</scope>
    <source>
        <strain evidence="1 2">DSM 44715</strain>
    </source>
</reference>
<dbReference type="AlphaFoldDB" id="A0A239M4G2"/>
<protein>
    <submittedName>
        <fullName evidence="1">Uncharacterized protein</fullName>
    </submittedName>
</protein>
<gene>
    <name evidence="1" type="ORF">SAMN05443665_10266</name>
</gene>
<sequence>MIGMSQTMGIAGFVGQAGDLTECRGGTDLIGRDEVQAWPASITDPDAAMVTAPGERAHPA</sequence>
<dbReference type="EMBL" id="FZOR01000026">
    <property type="protein sequence ID" value="SNT37727.1"/>
    <property type="molecule type" value="Genomic_DNA"/>
</dbReference>
<dbReference type="Proteomes" id="UP000198318">
    <property type="component" value="Unassembled WGS sequence"/>
</dbReference>
<keyword evidence="2" id="KW-1185">Reference proteome</keyword>
<organism evidence="1 2">
    <name type="scientific">Actinomadura meyerae</name>
    <dbReference type="NCBI Taxonomy" id="240840"/>
    <lineage>
        <taxon>Bacteria</taxon>
        <taxon>Bacillati</taxon>
        <taxon>Actinomycetota</taxon>
        <taxon>Actinomycetes</taxon>
        <taxon>Streptosporangiales</taxon>
        <taxon>Thermomonosporaceae</taxon>
        <taxon>Actinomadura</taxon>
    </lineage>
</organism>
<proteinExistence type="predicted"/>
<evidence type="ECO:0000313" key="1">
    <source>
        <dbReference type="EMBL" id="SNT37727.1"/>
    </source>
</evidence>
<accession>A0A239M4G2</accession>